<dbReference type="InterPro" id="IPR042243">
    <property type="entry name" value="HypD_1"/>
</dbReference>
<dbReference type="NCBIfam" id="TIGR00075">
    <property type="entry name" value="hypD"/>
    <property type="match status" value="1"/>
</dbReference>
<evidence type="ECO:0000313" key="5">
    <source>
        <dbReference type="Proteomes" id="UP000777265"/>
    </source>
</evidence>
<gene>
    <name evidence="4" type="primary">hypD</name>
    <name evidence="4" type="ORF">GXY80_11525</name>
</gene>
<organism evidence="4 5">
    <name type="scientific">Syntrophorhabdus aromaticivorans</name>
    <dbReference type="NCBI Taxonomy" id="328301"/>
    <lineage>
        <taxon>Bacteria</taxon>
        <taxon>Pseudomonadati</taxon>
        <taxon>Thermodesulfobacteriota</taxon>
        <taxon>Syntrophorhabdia</taxon>
        <taxon>Syntrophorhabdales</taxon>
        <taxon>Syntrophorhabdaceae</taxon>
        <taxon>Syntrophorhabdus</taxon>
    </lineage>
</organism>
<dbReference type="GO" id="GO:0051539">
    <property type="term" value="F:4 iron, 4 sulfur cluster binding"/>
    <property type="evidence" value="ECO:0007669"/>
    <property type="project" value="TreeGrafter"/>
</dbReference>
<accession>A0A971M5B4</accession>
<evidence type="ECO:0000313" key="4">
    <source>
        <dbReference type="EMBL" id="NLW36090.1"/>
    </source>
</evidence>
<dbReference type="GO" id="GO:0005506">
    <property type="term" value="F:iron ion binding"/>
    <property type="evidence" value="ECO:0007669"/>
    <property type="project" value="TreeGrafter"/>
</dbReference>
<dbReference type="GO" id="GO:0070025">
    <property type="term" value="F:carbon monoxide binding"/>
    <property type="evidence" value="ECO:0007669"/>
    <property type="project" value="TreeGrafter"/>
</dbReference>
<evidence type="ECO:0000256" key="1">
    <source>
        <dbReference type="ARBA" id="ARBA00007888"/>
    </source>
</evidence>
<dbReference type="EMBL" id="JAAYEE010000211">
    <property type="protein sequence ID" value="NLW36090.1"/>
    <property type="molecule type" value="Genomic_DNA"/>
</dbReference>
<sequence length="363" mass="39353">MLDFSNAHLGRLFLPKLIDLARKATDQLGRPLVLMEVCGTHTVAISRSGLRSLLADHMELRSGPGCPVCVSDQSDIDRIIALARLPGVIMATFGDMVRVPGTGSSLEKERALGARVEVCYSPREALSLACNSPDKEIIFLGVGFETTMPAIALTIAEAERQGLNNFTVLSIHKRVPPAMKVLLDDPELRIDGLILPGHVCTITGRKVFDFISSKYRIPAVIAGFEPADIMQAIYLLLEQIARGEARTTIGYTRLVHENGNEKARMIIDEFFEPVDAPWRGFGPIPGSGMALRAIRRQFDAARKFPVEIPPSSPPEGCACGQVLRGKCKPGDCPLFGEACTPSAPVGPCMVSSEGACAAYYRYE</sequence>
<evidence type="ECO:0000256" key="2">
    <source>
        <dbReference type="ARBA" id="ARBA00022723"/>
    </source>
</evidence>
<dbReference type="Gene3D" id="6.10.20.100">
    <property type="match status" value="1"/>
</dbReference>
<comment type="caution">
    <text evidence="4">The sequence shown here is derived from an EMBL/GenBank/DDBJ whole genome shotgun (WGS) entry which is preliminary data.</text>
</comment>
<keyword evidence="3" id="KW-0408">Iron</keyword>
<dbReference type="Gene3D" id="3.40.50.11750">
    <property type="entry name" value="HypD, alpha/beta domain 1"/>
    <property type="match status" value="2"/>
</dbReference>
<dbReference type="InterPro" id="IPR042244">
    <property type="entry name" value="HypD_2_sf"/>
</dbReference>
<dbReference type="Proteomes" id="UP000777265">
    <property type="component" value="Unassembled WGS sequence"/>
</dbReference>
<protein>
    <submittedName>
        <fullName evidence="4">Hydrogenase formation protein HypD</fullName>
    </submittedName>
</protein>
<dbReference type="GO" id="GO:0051604">
    <property type="term" value="P:protein maturation"/>
    <property type="evidence" value="ECO:0007669"/>
    <property type="project" value="TreeGrafter"/>
</dbReference>
<dbReference type="InterPro" id="IPR002780">
    <property type="entry name" value="Hyd_form_HypD"/>
</dbReference>
<proteinExistence type="inferred from homology"/>
<dbReference type="PANTHER" id="PTHR30149">
    <property type="entry name" value="HYDROGENASE PROTEIN ASSEMBLY PROTEIN HYPD"/>
    <property type="match status" value="1"/>
</dbReference>
<dbReference type="AlphaFoldDB" id="A0A971M5B4"/>
<reference evidence="4" key="1">
    <citation type="journal article" date="2020" name="Biotechnol. Biofuels">
        <title>New insights from the biogas microbiome by comprehensive genome-resolved metagenomics of nearly 1600 species originating from multiple anaerobic digesters.</title>
        <authorList>
            <person name="Campanaro S."/>
            <person name="Treu L."/>
            <person name="Rodriguez-R L.M."/>
            <person name="Kovalovszki A."/>
            <person name="Ziels R.M."/>
            <person name="Maus I."/>
            <person name="Zhu X."/>
            <person name="Kougias P.G."/>
            <person name="Basile A."/>
            <person name="Luo G."/>
            <person name="Schluter A."/>
            <person name="Konstantinidis K.T."/>
            <person name="Angelidaki I."/>
        </authorList>
    </citation>
    <scope>NUCLEOTIDE SEQUENCE</scope>
    <source>
        <strain evidence="4">AS06rmzACSIP_7</strain>
    </source>
</reference>
<name>A0A971M5B4_9BACT</name>
<comment type="similarity">
    <text evidence="1">Belongs to the HypD family.</text>
</comment>
<keyword evidence="2" id="KW-0479">Metal-binding</keyword>
<dbReference type="Pfam" id="PF01924">
    <property type="entry name" value="HypD"/>
    <property type="match status" value="1"/>
</dbReference>
<dbReference type="PIRSF" id="PIRSF005622">
    <property type="entry name" value="Hydrgn_mat_hypD"/>
    <property type="match status" value="1"/>
</dbReference>
<evidence type="ECO:0000256" key="3">
    <source>
        <dbReference type="ARBA" id="ARBA00023004"/>
    </source>
</evidence>
<dbReference type="PANTHER" id="PTHR30149:SF0">
    <property type="entry name" value="HYDROGENASE MATURATION FACTOR HYPD"/>
    <property type="match status" value="1"/>
</dbReference>
<reference evidence="4" key="2">
    <citation type="submission" date="2020-01" db="EMBL/GenBank/DDBJ databases">
        <authorList>
            <person name="Campanaro S."/>
        </authorList>
    </citation>
    <scope>NUCLEOTIDE SEQUENCE</scope>
    <source>
        <strain evidence="4">AS06rmzACSIP_7</strain>
    </source>
</reference>